<name>A0A067PYL4_9AGAM</name>
<dbReference type="InParanoid" id="A0A067PYL4"/>
<feature type="non-terminal residue" evidence="1">
    <location>
        <position position="1"/>
    </location>
</feature>
<feature type="non-terminal residue" evidence="1">
    <location>
        <position position="263"/>
    </location>
</feature>
<sequence>MSADLSPAQHRGSNYWEALRENLPLSIHGVDLPSEVSRVERDVSALDAQIEKLTRKRDDSLINLRDMKSLLSPVRRVPPDVLSSIFIECVGQDKYVDPWRNPVSLLLARICHHWRRVALSTPLLWSSILVHACEVPAYHSIPYIALINLFLERSGAVPLSLVFNLQDLEMEGLVDVLIPHIHRCKDLILTFDDSDAESSPACRVLRSIEAKAPLLQVLSLCGPADRTLPHIDIGREAPLLRRVTVEVPPMRLRLPWSRLTHLH</sequence>
<proteinExistence type="predicted"/>
<dbReference type="OrthoDB" id="3365698at2759"/>
<organism evidence="1 2">
    <name type="scientific">Jaapia argillacea MUCL 33604</name>
    <dbReference type="NCBI Taxonomy" id="933084"/>
    <lineage>
        <taxon>Eukaryota</taxon>
        <taxon>Fungi</taxon>
        <taxon>Dikarya</taxon>
        <taxon>Basidiomycota</taxon>
        <taxon>Agaricomycotina</taxon>
        <taxon>Agaricomycetes</taxon>
        <taxon>Agaricomycetidae</taxon>
        <taxon>Jaapiales</taxon>
        <taxon>Jaapiaceae</taxon>
        <taxon>Jaapia</taxon>
    </lineage>
</organism>
<dbReference type="EMBL" id="KL197722">
    <property type="protein sequence ID" value="KDQ56372.1"/>
    <property type="molecule type" value="Genomic_DNA"/>
</dbReference>
<dbReference type="AlphaFoldDB" id="A0A067PYL4"/>
<protein>
    <submittedName>
        <fullName evidence="1">Uncharacterized protein</fullName>
    </submittedName>
</protein>
<evidence type="ECO:0000313" key="1">
    <source>
        <dbReference type="EMBL" id="KDQ56372.1"/>
    </source>
</evidence>
<reference evidence="2" key="1">
    <citation type="journal article" date="2014" name="Proc. Natl. Acad. Sci. U.S.A.">
        <title>Extensive sampling of basidiomycete genomes demonstrates inadequacy of the white-rot/brown-rot paradigm for wood decay fungi.</title>
        <authorList>
            <person name="Riley R."/>
            <person name="Salamov A.A."/>
            <person name="Brown D.W."/>
            <person name="Nagy L.G."/>
            <person name="Floudas D."/>
            <person name="Held B.W."/>
            <person name="Levasseur A."/>
            <person name="Lombard V."/>
            <person name="Morin E."/>
            <person name="Otillar R."/>
            <person name="Lindquist E.A."/>
            <person name="Sun H."/>
            <person name="LaButti K.M."/>
            <person name="Schmutz J."/>
            <person name="Jabbour D."/>
            <person name="Luo H."/>
            <person name="Baker S.E."/>
            <person name="Pisabarro A.G."/>
            <person name="Walton J.D."/>
            <person name="Blanchette R.A."/>
            <person name="Henrissat B."/>
            <person name="Martin F."/>
            <person name="Cullen D."/>
            <person name="Hibbett D.S."/>
            <person name="Grigoriev I.V."/>
        </authorList>
    </citation>
    <scope>NUCLEOTIDE SEQUENCE [LARGE SCALE GENOMIC DNA]</scope>
    <source>
        <strain evidence="2">MUCL 33604</strain>
    </source>
</reference>
<keyword evidence="2" id="KW-1185">Reference proteome</keyword>
<accession>A0A067PYL4</accession>
<dbReference type="Proteomes" id="UP000027265">
    <property type="component" value="Unassembled WGS sequence"/>
</dbReference>
<dbReference type="HOGENOM" id="CLU_1059845_0_0_1"/>
<gene>
    <name evidence="1" type="ORF">JAAARDRAFT_158434</name>
</gene>
<evidence type="ECO:0000313" key="2">
    <source>
        <dbReference type="Proteomes" id="UP000027265"/>
    </source>
</evidence>